<evidence type="ECO:0000313" key="2">
    <source>
        <dbReference type="EMBL" id="TGO61726.1"/>
    </source>
</evidence>
<dbReference type="OrthoDB" id="3547629at2759"/>
<dbReference type="EMBL" id="PQXN01000025">
    <property type="protein sequence ID" value="TGO61726.1"/>
    <property type="molecule type" value="Genomic_DNA"/>
</dbReference>
<feature type="compositionally biased region" description="Polar residues" evidence="1">
    <location>
        <begin position="341"/>
        <end position="354"/>
    </location>
</feature>
<proteinExistence type="predicted"/>
<feature type="compositionally biased region" description="Polar residues" evidence="1">
    <location>
        <begin position="220"/>
        <end position="230"/>
    </location>
</feature>
<feature type="compositionally biased region" description="Polar residues" evidence="1">
    <location>
        <begin position="306"/>
        <end position="315"/>
    </location>
</feature>
<dbReference type="AlphaFoldDB" id="A0A4Z1IK05"/>
<reference evidence="2 3" key="1">
    <citation type="submission" date="2017-12" db="EMBL/GenBank/DDBJ databases">
        <title>Comparative genomics of Botrytis spp.</title>
        <authorList>
            <person name="Valero-Jimenez C.A."/>
            <person name="Tapia P."/>
            <person name="Veloso J."/>
            <person name="Silva-Moreno E."/>
            <person name="Staats M."/>
            <person name="Valdes J.H."/>
            <person name="Van Kan J.A.L."/>
        </authorList>
    </citation>
    <scope>NUCLEOTIDE SEQUENCE [LARGE SCALE GENOMIC DNA]</scope>
    <source>
        <strain evidence="2 3">MUCL11595</strain>
    </source>
</reference>
<evidence type="ECO:0000256" key="1">
    <source>
        <dbReference type="SAM" id="MobiDB-lite"/>
    </source>
</evidence>
<feature type="compositionally biased region" description="Polar residues" evidence="1">
    <location>
        <begin position="160"/>
        <end position="169"/>
    </location>
</feature>
<feature type="region of interest" description="Disordered" evidence="1">
    <location>
        <begin position="264"/>
        <end position="428"/>
    </location>
</feature>
<gene>
    <name evidence="2" type="ORF">BCON_0025g00540</name>
</gene>
<feature type="compositionally biased region" description="Basic and acidic residues" evidence="1">
    <location>
        <begin position="275"/>
        <end position="289"/>
    </location>
</feature>
<name>A0A4Z1IK05_9HELO</name>
<feature type="compositionally biased region" description="Basic residues" evidence="1">
    <location>
        <begin position="318"/>
        <end position="331"/>
    </location>
</feature>
<keyword evidence="3" id="KW-1185">Reference proteome</keyword>
<feature type="compositionally biased region" description="Basic and acidic residues" evidence="1">
    <location>
        <begin position="97"/>
        <end position="114"/>
    </location>
</feature>
<feature type="compositionally biased region" description="Basic and acidic residues" evidence="1">
    <location>
        <begin position="369"/>
        <end position="380"/>
    </location>
</feature>
<feature type="compositionally biased region" description="Polar residues" evidence="1">
    <location>
        <begin position="264"/>
        <end position="274"/>
    </location>
</feature>
<organism evidence="2 3">
    <name type="scientific">Botryotinia convoluta</name>
    <dbReference type="NCBI Taxonomy" id="54673"/>
    <lineage>
        <taxon>Eukaryota</taxon>
        <taxon>Fungi</taxon>
        <taxon>Dikarya</taxon>
        <taxon>Ascomycota</taxon>
        <taxon>Pezizomycotina</taxon>
        <taxon>Leotiomycetes</taxon>
        <taxon>Helotiales</taxon>
        <taxon>Sclerotiniaceae</taxon>
        <taxon>Botryotinia</taxon>
    </lineage>
</organism>
<comment type="caution">
    <text evidence="2">The sequence shown here is derived from an EMBL/GenBank/DDBJ whole genome shotgun (WGS) entry which is preliminary data.</text>
</comment>
<evidence type="ECO:0000313" key="3">
    <source>
        <dbReference type="Proteomes" id="UP000297527"/>
    </source>
</evidence>
<protein>
    <submittedName>
        <fullName evidence="2">Uncharacterized protein</fullName>
    </submittedName>
</protein>
<feature type="compositionally biased region" description="Basic and acidic residues" evidence="1">
    <location>
        <begin position="147"/>
        <end position="158"/>
    </location>
</feature>
<feature type="region of interest" description="Disordered" evidence="1">
    <location>
        <begin position="89"/>
        <end position="230"/>
    </location>
</feature>
<sequence length="428" mass="48749">MAAVHARSKLMARDQLLNSRSSLTDTASSSSIERNEVEQPLSSINLPVGAEIGIGLIIGIVTCTCIRRNRVHRLTAKDPPVLFVNEEDNPRARRLSSKQDFEIHQKTPDEERSHAMSQYRWTSPDDVAPRYEPREQQEGQSFDEIQLENREEPVDRQNRQHTNSTSHVYSNAGEETPSYSSHHDSYGSWTYSPSSISQVPSYKSSYSSQQQQAQLVHSSDSNPTPSQSNHYQQEVYMPQQESIKIQQPVPSYSPWRNHRLLNRTYSAESVQQTPNRDESRSQMETKQEVAHVANKKVKVKRGSAVDNHSATNSEPSKTRKHLKAAPKRKTKDKTPREDSFLTKTSHLQKTSAEHNSAVLAKPKSNQKAKNQDQDRKRDQIPHPLQSHPYSPKENIEISKSHTKEKPLHSPPAEHPMIPELEGLEQKFL</sequence>
<feature type="compositionally biased region" description="Basic and acidic residues" evidence="1">
    <location>
        <begin position="127"/>
        <end position="137"/>
    </location>
</feature>
<dbReference type="Proteomes" id="UP000297527">
    <property type="component" value="Unassembled WGS sequence"/>
</dbReference>
<feature type="compositionally biased region" description="Low complexity" evidence="1">
    <location>
        <begin position="192"/>
        <end position="219"/>
    </location>
</feature>
<accession>A0A4Z1IK05</accession>
<feature type="compositionally biased region" description="Basic and acidic residues" evidence="1">
    <location>
        <begin position="393"/>
        <end position="407"/>
    </location>
</feature>